<name>A0ABP1FXS6_9CHLO</name>
<evidence type="ECO:0000313" key="3">
    <source>
        <dbReference type="Proteomes" id="UP001497392"/>
    </source>
</evidence>
<evidence type="ECO:0000313" key="2">
    <source>
        <dbReference type="EMBL" id="CAL5224686.1"/>
    </source>
</evidence>
<gene>
    <name evidence="2" type="primary">g7410</name>
    <name evidence="2" type="ORF">VP750_LOCUS6345</name>
</gene>
<accession>A0ABP1FXS6</accession>
<protein>
    <submittedName>
        <fullName evidence="2">G7410 protein</fullName>
    </submittedName>
</protein>
<feature type="chain" id="PRO_5047318325" evidence="1">
    <location>
        <begin position="23"/>
        <end position="181"/>
    </location>
</feature>
<feature type="signal peptide" evidence="1">
    <location>
        <begin position="1"/>
        <end position="22"/>
    </location>
</feature>
<dbReference type="Proteomes" id="UP001497392">
    <property type="component" value="Unassembled WGS sequence"/>
</dbReference>
<comment type="caution">
    <text evidence="2">The sequence shown here is derived from an EMBL/GenBank/DDBJ whole genome shotgun (WGS) entry which is preliminary data.</text>
</comment>
<sequence>MAIGKLTIAAAALVVIAIGASAARHPESGRGLKQSVAVSAPSPAVSLDISAGPFGGFLNRMVSFLQSDANMLRANVASTASAINSTVAENPLVATFETNLASGLEAAQHNLNTALENGQLARQGALANLNTVFNNLLTGGNSILQNAEAALPPMPTLPAGLALPSGLPIIGQPVSTVQTSG</sequence>
<evidence type="ECO:0000256" key="1">
    <source>
        <dbReference type="SAM" id="SignalP"/>
    </source>
</evidence>
<organism evidence="2 3">
    <name type="scientific">Coccomyxa viridis</name>
    <dbReference type="NCBI Taxonomy" id="1274662"/>
    <lineage>
        <taxon>Eukaryota</taxon>
        <taxon>Viridiplantae</taxon>
        <taxon>Chlorophyta</taxon>
        <taxon>core chlorophytes</taxon>
        <taxon>Trebouxiophyceae</taxon>
        <taxon>Trebouxiophyceae incertae sedis</taxon>
        <taxon>Coccomyxaceae</taxon>
        <taxon>Coccomyxa</taxon>
    </lineage>
</organism>
<keyword evidence="3" id="KW-1185">Reference proteome</keyword>
<proteinExistence type="predicted"/>
<keyword evidence="1" id="KW-0732">Signal</keyword>
<reference evidence="2 3" key="1">
    <citation type="submission" date="2024-06" db="EMBL/GenBank/DDBJ databases">
        <authorList>
            <person name="Kraege A."/>
            <person name="Thomma B."/>
        </authorList>
    </citation>
    <scope>NUCLEOTIDE SEQUENCE [LARGE SCALE GENOMIC DNA]</scope>
</reference>
<dbReference type="EMBL" id="CAXHTA020000011">
    <property type="protein sequence ID" value="CAL5224686.1"/>
    <property type="molecule type" value="Genomic_DNA"/>
</dbReference>